<evidence type="ECO:0000256" key="2">
    <source>
        <dbReference type="ARBA" id="ARBA00007646"/>
    </source>
</evidence>
<dbReference type="AlphaFoldDB" id="A0A6H0XQT1"/>
<dbReference type="GO" id="GO:0051123">
    <property type="term" value="P:RNA polymerase II preinitiation complex assembly"/>
    <property type="evidence" value="ECO:0007669"/>
    <property type="project" value="TreeGrafter"/>
</dbReference>
<keyword evidence="4" id="KW-0804">Transcription</keyword>
<dbReference type="SUPFAM" id="SSF47113">
    <property type="entry name" value="Histone-fold"/>
    <property type="match status" value="1"/>
</dbReference>
<comment type="similarity">
    <text evidence="2">Belongs to the TAF9 family.</text>
</comment>
<gene>
    <name evidence="7" type="ORF">AMS68_002563</name>
</gene>
<evidence type="ECO:0000256" key="6">
    <source>
        <dbReference type="SAM" id="MobiDB-lite"/>
    </source>
</evidence>
<keyword evidence="3" id="KW-0805">Transcription regulation</keyword>
<dbReference type="InterPro" id="IPR051431">
    <property type="entry name" value="TFIID_subunit_9"/>
</dbReference>
<dbReference type="InterPro" id="IPR003162">
    <property type="entry name" value="TFIID-31"/>
</dbReference>
<dbReference type="OrthoDB" id="341924at2759"/>
<dbReference type="Gene3D" id="1.10.20.10">
    <property type="entry name" value="Histone, subunit A"/>
    <property type="match status" value="1"/>
</dbReference>
<evidence type="ECO:0000313" key="8">
    <source>
        <dbReference type="Proteomes" id="UP000503462"/>
    </source>
</evidence>
<dbReference type="PANTHER" id="PTHR48068:SF4">
    <property type="entry name" value="TATA-BOX BINDING PROTEIN ASSOCIATED FACTOR 9"/>
    <property type="match status" value="1"/>
</dbReference>
<dbReference type="GO" id="GO:0003713">
    <property type="term" value="F:transcription coactivator activity"/>
    <property type="evidence" value="ECO:0007669"/>
    <property type="project" value="TreeGrafter"/>
</dbReference>
<evidence type="ECO:0000256" key="1">
    <source>
        <dbReference type="ARBA" id="ARBA00004123"/>
    </source>
</evidence>
<dbReference type="Proteomes" id="UP000503462">
    <property type="component" value="Chromosome 2"/>
</dbReference>
<feature type="compositionally biased region" description="Acidic residues" evidence="6">
    <location>
        <begin position="236"/>
        <end position="250"/>
    </location>
</feature>
<feature type="compositionally biased region" description="Acidic residues" evidence="6">
    <location>
        <begin position="185"/>
        <end position="194"/>
    </location>
</feature>
<dbReference type="InterPro" id="IPR009072">
    <property type="entry name" value="Histone-fold"/>
</dbReference>
<dbReference type="CDD" id="cd07979">
    <property type="entry name" value="HFD_TAF9"/>
    <property type="match status" value="1"/>
</dbReference>
<dbReference type="GO" id="GO:0016251">
    <property type="term" value="F:RNA polymerase II general transcription initiation factor activity"/>
    <property type="evidence" value="ECO:0007669"/>
    <property type="project" value="TreeGrafter"/>
</dbReference>
<evidence type="ECO:0000313" key="7">
    <source>
        <dbReference type="EMBL" id="QIW97045.1"/>
    </source>
</evidence>
<evidence type="ECO:0000256" key="5">
    <source>
        <dbReference type="ARBA" id="ARBA00023242"/>
    </source>
</evidence>
<organism evidence="7 8">
    <name type="scientific">Peltaster fructicola</name>
    <dbReference type="NCBI Taxonomy" id="286661"/>
    <lineage>
        <taxon>Eukaryota</taxon>
        <taxon>Fungi</taxon>
        <taxon>Dikarya</taxon>
        <taxon>Ascomycota</taxon>
        <taxon>Pezizomycotina</taxon>
        <taxon>Dothideomycetes</taxon>
        <taxon>Dothideomycetes incertae sedis</taxon>
        <taxon>Peltaster</taxon>
    </lineage>
</organism>
<evidence type="ECO:0008006" key="9">
    <source>
        <dbReference type="Google" id="ProtNLM"/>
    </source>
</evidence>
<reference evidence="7 8" key="1">
    <citation type="journal article" date="2016" name="Sci. Rep.">
        <title>Peltaster fructicola genome reveals evolution from an invasive phytopathogen to an ectophytic parasite.</title>
        <authorList>
            <person name="Xu C."/>
            <person name="Chen H."/>
            <person name="Gleason M.L."/>
            <person name="Xu J.R."/>
            <person name="Liu H."/>
            <person name="Zhang R."/>
            <person name="Sun G."/>
        </authorList>
    </citation>
    <scope>NUCLEOTIDE SEQUENCE [LARGE SCALE GENOMIC DNA]</scope>
    <source>
        <strain evidence="7 8">LNHT1506</strain>
    </source>
</reference>
<feature type="region of interest" description="Disordered" evidence="6">
    <location>
        <begin position="185"/>
        <end position="250"/>
    </location>
</feature>
<protein>
    <recommendedName>
        <fullName evidence="9">Transcription initiation factor TFIID subunit 9</fullName>
    </recommendedName>
</protein>
<dbReference type="GO" id="GO:0000124">
    <property type="term" value="C:SAGA complex"/>
    <property type="evidence" value="ECO:0007669"/>
    <property type="project" value="TreeGrafter"/>
</dbReference>
<comment type="subcellular location">
    <subcellularLocation>
        <location evidence="1">Nucleus</location>
    </subcellularLocation>
</comment>
<evidence type="ECO:0000256" key="4">
    <source>
        <dbReference type="ARBA" id="ARBA00023163"/>
    </source>
</evidence>
<feature type="region of interest" description="Disordered" evidence="6">
    <location>
        <begin position="95"/>
        <end position="117"/>
    </location>
</feature>
<dbReference type="GO" id="GO:0005669">
    <property type="term" value="C:transcription factor TFIID complex"/>
    <property type="evidence" value="ECO:0007669"/>
    <property type="project" value="TreeGrafter"/>
</dbReference>
<dbReference type="PANTHER" id="PTHR48068">
    <property type="entry name" value="TAF9 RNA POLYMERASE II, TATA BOX-BINDING PROTEIN (TBP)-ASSOCIATED FACTOR"/>
    <property type="match status" value="1"/>
</dbReference>
<keyword evidence="8" id="KW-1185">Reference proteome</keyword>
<feature type="compositionally biased region" description="Polar residues" evidence="6">
    <location>
        <begin position="1"/>
        <end position="11"/>
    </location>
</feature>
<name>A0A6H0XQT1_9PEZI</name>
<accession>A0A6H0XQT1</accession>
<feature type="compositionally biased region" description="Acidic residues" evidence="6">
    <location>
        <begin position="218"/>
        <end position="228"/>
    </location>
</feature>
<sequence length="250" mass="26780">MASPSLQNGAPNTPPPTDPASKNGDAKPIAAADVPLTSADDDGSAKRPRDARLLHVVLHNLGVQQYQERVPLQLLDFAYRYTSSILLDAQRLSSEGYGGQPAEKKRGGAGANTDDSSGITVTSLRQAISSRQGSCFENAAPKEFMFSQAAERNRISLPKVERGYGVQLPEEKYCLTGVGWGLKEEWDEDPEEDAPTTNGDGAPQHDQSHDQRMGGMDGADEDEQEDDEGAGKLEDVFGEEAGDGNGMDES</sequence>
<evidence type="ECO:0000256" key="3">
    <source>
        <dbReference type="ARBA" id="ARBA00023015"/>
    </source>
</evidence>
<dbReference type="EMBL" id="CP051140">
    <property type="protein sequence ID" value="QIW97045.1"/>
    <property type="molecule type" value="Genomic_DNA"/>
</dbReference>
<dbReference type="GO" id="GO:0046982">
    <property type="term" value="F:protein heterodimerization activity"/>
    <property type="evidence" value="ECO:0007669"/>
    <property type="project" value="InterPro"/>
</dbReference>
<dbReference type="Pfam" id="PF02291">
    <property type="entry name" value="TFIID-31kDa"/>
    <property type="match status" value="1"/>
</dbReference>
<proteinExistence type="inferred from homology"/>
<feature type="region of interest" description="Disordered" evidence="6">
    <location>
        <begin position="1"/>
        <end position="46"/>
    </location>
</feature>
<keyword evidence="5" id="KW-0539">Nucleus</keyword>